<evidence type="ECO:0000313" key="1">
    <source>
        <dbReference type="EMBL" id="CAI8609233.1"/>
    </source>
</evidence>
<protein>
    <submittedName>
        <fullName evidence="1">Uncharacterized protein</fullName>
    </submittedName>
</protein>
<dbReference type="EMBL" id="OX451739">
    <property type="protein sequence ID" value="CAI8609233.1"/>
    <property type="molecule type" value="Genomic_DNA"/>
</dbReference>
<dbReference type="AlphaFoldDB" id="A0AAV1AHX9"/>
<evidence type="ECO:0000313" key="2">
    <source>
        <dbReference type="Proteomes" id="UP001157006"/>
    </source>
</evidence>
<keyword evidence="2" id="KW-1185">Reference proteome</keyword>
<proteinExistence type="predicted"/>
<name>A0AAV1AHX9_VICFA</name>
<dbReference type="Proteomes" id="UP001157006">
    <property type="component" value="Chromosome 4"/>
</dbReference>
<accession>A0AAV1AHX9</accession>
<sequence>MVAAKATYYETHDANMMQIKEGILYDFEWLNSIPKHKWCKHVFPFYFKCDVLMNNLSESFNATIFMHGDKPIITMFDWIRNYLMDRLATLREKQKKVVHVTFGDLVGIPCRRGVSAIHKKIDDSIKYLDALVALLNDVYILDVKPLSIDTSPVKPHVPAMNYASVNPMPDALNPILDVVNPMPTDMPTLTIITFIGKQPNVNKSTVRIFFGPKLKVPKSVLSAIPIDTKRENTKHPLTTNFE</sequence>
<reference evidence="1 2" key="1">
    <citation type="submission" date="2023-01" db="EMBL/GenBank/DDBJ databases">
        <authorList>
            <person name="Kreplak J."/>
        </authorList>
    </citation>
    <scope>NUCLEOTIDE SEQUENCE [LARGE SCALE GENOMIC DNA]</scope>
</reference>
<organism evidence="1 2">
    <name type="scientific">Vicia faba</name>
    <name type="common">Broad bean</name>
    <name type="synonym">Faba vulgaris</name>
    <dbReference type="NCBI Taxonomy" id="3906"/>
    <lineage>
        <taxon>Eukaryota</taxon>
        <taxon>Viridiplantae</taxon>
        <taxon>Streptophyta</taxon>
        <taxon>Embryophyta</taxon>
        <taxon>Tracheophyta</taxon>
        <taxon>Spermatophyta</taxon>
        <taxon>Magnoliopsida</taxon>
        <taxon>eudicotyledons</taxon>
        <taxon>Gunneridae</taxon>
        <taxon>Pentapetalae</taxon>
        <taxon>rosids</taxon>
        <taxon>fabids</taxon>
        <taxon>Fabales</taxon>
        <taxon>Fabaceae</taxon>
        <taxon>Papilionoideae</taxon>
        <taxon>50 kb inversion clade</taxon>
        <taxon>NPAAA clade</taxon>
        <taxon>Hologalegina</taxon>
        <taxon>IRL clade</taxon>
        <taxon>Fabeae</taxon>
        <taxon>Vicia</taxon>
    </lineage>
</organism>
<gene>
    <name evidence="1" type="ORF">VFH_IV123160</name>
</gene>